<dbReference type="EMBL" id="CM001219">
    <property type="protein sequence ID" value="KEH35664.1"/>
    <property type="molecule type" value="Genomic_DNA"/>
</dbReference>
<keyword evidence="3" id="KW-1185">Reference proteome</keyword>
<evidence type="ECO:0000313" key="3">
    <source>
        <dbReference type="Proteomes" id="UP000002051"/>
    </source>
</evidence>
<accession>A0A072V0W3</accession>
<dbReference type="Proteomes" id="UP000002051">
    <property type="component" value="Chromosome 3"/>
</dbReference>
<dbReference type="EnsemblPlants" id="KEH35664">
    <property type="protein sequence ID" value="KEH35664"/>
    <property type="gene ID" value="MTR_3g097480"/>
</dbReference>
<reference evidence="1 3" key="2">
    <citation type="journal article" date="2014" name="BMC Genomics">
        <title>An improved genome release (version Mt4.0) for the model legume Medicago truncatula.</title>
        <authorList>
            <person name="Tang H."/>
            <person name="Krishnakumar V."/>
            <person name="Bidwell S."/>
            <person name="Rosen B."/>
            <person name="Chan A."/>
            <person name="Zhou S."/>
            <person name="Gentzbittel L."/>
            <person name="Childs K.L."/>
            <person name="Yandell M."/>
            <person name="Gundlach H."/>
            <person name="Mayer K.F."/>
            <person name="Schwartz D.C."/>
            <person name="Town C.D."/>
        </authorList>
    </citation>
    <scope>GENOME REANNOTATION</scope>
    <source>
        <strain evidence="1">A17</strain>
        <strain evidence="2 3">cv. Jemalong A17</strain>
    </source>
</reference>
<gene>
    <name evidence="1" type="ordered locus">MTR_3g097480</name>
</gene>
<reference evidence="2" key="3">
    <citation type="submission" date="2015-04" db="UniProtKB">
        <authorList>
            <consortium name="EnsemblPlants"/>
        </authorList>
    </citation>
    <scope>IDENTIFICATION</scope>
    <source>
        <strain evidence="2">cv. Jemalong A17</strain>
    </source>
</reference>
<evidence type="ECO:0000313" key="1">
    <source>
        <dbReference type="EMBL" id="KEH35664.1"/>
    </source>
</evidence>
<reference evidence="1 3" key="1">
    <citation type="journal article" date="2011" name="Nature">
        <title>The Medicago genome provides insight into the evolution of rhizobial symbioses.</title>
        <authorList>
            <person name="Young N.D."/>
            <person name="Debelle F."/>
            <person name="Oldroyd G.E."/>
            <person name="Geurts R."/>
            <person name="Cannon S.B."/>
            <person name="Udvardi M.K."/>
            <person name="Benedito V.A."/>
            <person name="Mayer K.F."/>
            <person name="Gouzy J."/>
            <person name="Schoof H."/>
            <person name="Van de Peer Y."/>
            <person name="Proost S."/>
            <person name="Cook D.R."/>
            <person name="Meyers B.C."/>
            <person name="Spannagl M."/>
            <person name="Cheung F."/>
            <person name="De Mita S."/>
            <person name="Krishnakumar V."/>
            <person name="Gundlach H."/>
            <person name="Zhou S."/>
            <person name="Mudge J."/>
            <person name="Bharti A.K."/>
            <person name="Murray J.D."/>
            <person name="Naoumkina M.A."/>
            <person name="Rosen B."/>
            <person name="Silverstein K.A."/>
            <person name="Tang H."/>
            <person name="Rombauts S."/>
            <person name="Zhao P.X."/>
            <person name="Zhou P."/>
            <person name="Barbe V."/>
            <person name="Bardou P."/>
            <person name="Bechner M."/>
            <person name="Bellec A."/>
            <person name="Berger A."/>
            <person name="Berges H."/>
            <person name="Bidwell S."/>
            <person name="Bisseling T."/>
            <person name="Choisne N."/>
            <person name="Couloux A."/>
            <person name="Denny R."/>
            <person name="Deshpande S."/>
            <person name="Dai X."/>
            <person name="Doyle J.J."/>
            <person name="Dudez A.M."/>
            <person name="Farmer A.D."/>
            <person name="Fouteau S."/>
            <person name="Franken C."/>
            <person name="Gibelin C."/>
            <person name="Gish J."/>
            <person name="Goldstein S."/>
            <person name="Gonzalez A.J."/>
            <person name="Green P.J."/>
            <person name="Hallab A."/>
            <person name="Hartog M."/>
            <person name="Hua A."/>
            <person name="Humphray S.J."/>
            <person name="Jeong D.H."/>
            <person name="Jing Y."/>
            <person name="Jocker A."/>
            <person name="Kenton S.M."/>
            <person name="Kim D.J."/>
            <person name="Klee K."/>
            <person name="Lai H."/>
            <person name="Lang C."/>
            <person name="Lin S."/>
            <person name="Macmil S.L."/>
            <person name="Magdelenat G."/>
            <person name="Matthews L."/>
            <person name="McCorrison J."/>
            <person name="Monaghan E.L."/>
            <person name="Mun J.H."/>
            <person name="Najar F.Z."/>
            <person name="Nicholson C."/>
            <person name="Noirot C."/>
            <person name="O'Bleness M."/>
            <person name="Paule C.R."/>
            <person name="Poulain J."/>
            <person name="Prion F."/>
            <person name="Qin B."/>
            <person name="Qu C."/>
            <person name="Retzel E.F."/>
            <person name="Riddle C."/>
            <person name="Sallet E."/>
            <person name="Samain S."/>
            <person name="Samson N."/>
            <person name="Sanders I."/>
            <person name="Saurat O."/>
            <person name="Scarpelli C."/>
            <person name="Schiex T."/>
            <person name="Segurens B."/>
            <person name="Severin A.J."/>
            <person name="Sherrier D.J."/>
            <person name="Shi R."/>
            <person name="Sims S."/>
            <person name="Singer S.R."/>
            <person name="Sinharoy S."/>
            <person name="Sterck L."/>
            <person name="Viollet A."/>
            <person name="Wang B.B."/>
            <person name="Wang K."/>
            <person name="Wang M."/>
            <person name="Wang X."/>
            <person name="Warfsmann J."/>
            <person name="Weissenbach J."/>
            <person name="White D.D."/>
            <person name="White J.D."/>
            <person name="Wiley G.B."/>
            <person name="Wincker P."/>
            <person name="Xing Y."/>
            <person name="Yang L."/>
            <person name="Yao Z."/>
            <person name="Ying F."/>
            <person name="Zhai J."/>
            <person name="Zhou L."/>
            <person name="Zuber A."/>
            <person name="Denarie J."/>
            <person name="Dixon R.A."/>
            <person name="May G.D."/>
            <person name="Schwartz D.C."/>
            <person name="Rogers J."/>
            <person name="Quetier F."/>
            <person name="Town C.D."/>
            <person name="Roe B.A."/>
        </authorList>
    </citation>
    <scope>NUCLEOTIDE SEQUENCE [LARGE SCALE GENOMIC DNA]</scope>
    <source>
        <strain evidence="1">A17</strain>
        <strain evidence="2 3">cv. Jemalong A17</strain>
    </source>
</reference>
<name>A0A072V0W3_MEDTR</name>
<dbReference type="AlphaFoldDB" id="A0A072V0W3"/>
<organism evidence="1 3">
    <name type="scientific">Medicago truncatula</name>
    <name type="common">Barrel medic</name>
    <name type="synonym">Medicago tribuloides</name>
    <dbReference type="NCBI Taxonomy" id="3880"/>
    <lineage>
        <taxon>Eukaryota</taxon>
        <taxon>Viridiplantae</taxon>
        <taxon>Streptophyta</taxon>
        <taxon>Embryophyta</taxon>
        <taxon>Tracheophyta</taxon>
        <taxon>Spermatophyta</taxon>
        <taxon>Magnoliopsida</taxon>
        <taxon>eudicotyledons</taxon>
        <taxon>Gunneridae</taxon>
        <taxon>Pentapetalae</taxon>
        <taxon>rosids</taxon>
        <taxon>fabids</taxon>
        <taxon>Fabales</taxon>
        <taxon>Fabaceae</taxon>
        <taxon>Papilionoideae</taxon>
        <taxon>50 kb inversion clade</taxon>
        <taxon>NPAAA clade</taxon>
        <taxon>Hologalegina</taxon>
        <taxon>IRL clade</taxon>
        <taxon>Trifolieae</taxon>
        <taxon>Medicago</taxon>
    </lineage>
</organism>
<proteinExistence type="predicted"/>
<dbReference type="HOGENOM" id="CLU_1868158_0_0_1"/>
<sequence>MLKRIKKNIPRSQETWKPTFFNPYEIMSNEDVKKEWQLRAGNKKRSSVTDSFRKVKKRAYDDCVVVETCFEDRQVKKKQRSNDKRGIVNCKKAAEKPMRLSVSSLKLNPIGLFFLDVGPIGIDNNVSSLSLSLLCST</sequence>
<protein>
    <submittedName>
        <fullName evidence="1 2">Uncharacterized protein</fullName>
    </submittedName>
</protein>
<evidence type="ECO:0000313" key="2">
    <source>
        <dbReference type="EnsemblPlants" id="KEH35664"/>
    </source>
</evidence>